<sequence>SIPERPFGNDALTTMEAYGWPGNVRELKFAVERALCVASGEAVTAGDLPPEVGGSSQAGNQATGGTFDAQMTAIEHGILQRSLDRCDGSQKEAAAALGLTYDRFRHILRKHGLTKA</sequence>
<dbReference type="Pfam" id="PF25601">
    <property type="entry name" value="AAA_lid_14"/>
    <property type="match status" value="1"/>
</dbReference>
<dbReference type="EMBL" id="UINC01228360">
    <property type="protein sequence ID" value="SVE59641.1"/>
    <property type="molecule type" value="Genomic_DNA"/>
</dbReference>
<dbReference type="Gene3D" id="1.10.10.60">
    <property type="entry name" value="Homeodomain-like"/>
    <property type="match status" value="1"/>
</dbReference>
<name>A0A383ES96_9ZZZZ</name>
<dbReference type="PANTHER" id="PTHR32071">
    <property type="entry name" value="TRANSCRIPTIONAL REGULATORY PROTEIN"/>
    <property type="match status" value="1"/>
</dbReference>
<dbReference type="Gene3D" id="1.10.8.60">
    <property type="match status" value="1"/>
</dbReference>
<dbReference type="InterPro" id="IPR058031">
    <property type="entry name" value="AAA_lid_NorR"/>
</dbReference>
<keyword evidence="1" id="KW-0547">Nucleotide-binding</keyword>
<gene>
    <name evidence="6" type="ORF">METZ01_LOCUS512495</name>
</gene>
<evidence type="ECO:0000313" key="6">
    <source>
        <dbReference type="EMBL" id="SVE59641.1"/>
    </source>
</evidence>
<evidence type="ECO:0000256" key="3">
    <source>
        <dbReference type="ARBA" id="ARBA00023015"/>
    </source>
</evidence>
<keyword evidence="2" id="KW-0067">ATP-binding</keyword>
<organism evidence="6">
    <name type="scientific">marine metagenome</name>
    <dbReference type="NCBI Taxonomy" id="408172"/>
    <lineage>
        <taxon>unclassified sequences</taxon>
        <taxon>metagenomes</taxon>
        <taxon>ecological metagenomes</taxon>
    </lineage>
</organism>
<dbReference type="InterPro" id="IPR002078">
    <property type="entry name" value="Sigma_54_int"/>
</dbReference>
<dbReference type="GO" id="GO:0005524">
    <property type="term" value="F:ATP binding"/>
    <property type="evidence" value="ECO:0007669"/>
    <property type="project" value="UniProtKB-KW"/>
</dbReference>
<dbReference type="InterPro" id="IPR009057">
    <property type="entry name" value="Homeodomain-like_sf"/>
</dbReference>
<dbReference type="SUPFAM" id="SSF46689">
    <property type="entry name" value="Homeodomain-like"/>
    <property type="match status" value="1"/>
</dbReference>
<keyword evidence="4" id="KW-0804">Transcription</keyword>
<dbReference type="GO" id="GO:0043565">
    <property type="term" value="F:sequence-specific DNA binding"/>
    <property type="evidence" value="ECO:0007669"/>
    <property type="project" value="InterPro"/>
</dbReference>
<evidence type="ECO:0000256" key="1">
    <source>
        <dbReference type="ARBA" id="ARBA00022741"/>
    </source>
</evidence>
<dbReference type="PANTHER" id="PTHR32071:SF38">
    <property type="entry name" value="PSP OPERON TRANSCRIPTIONAL ACTIVATOR"/>
    <property type="match status" value="1"/>
</dbReference>
<dbReference type="PRINTS" id="PR01590">
    <property type="entry name" value="HTHFIS"/>
</dbReference>
<dbReference type="GO" id="GO:0006355">
    <property type="term" value="P:regulation of DNA-templated transcription"/>
    <property type="evidence" value="ECO:0007669"/>
    <property type="project" value="InterPro"/>
</dbReference>
<keyword evidence="3" id="KW-0805">Transcription regulation</keyword>
<protein>
    <recommendedName>
        <fullName evidence="5">Sigma-54 factor interaction domain-containing protein</fullName>
    </recommendedName>
</protein>
<reference evidence="6" key="1">
    <citation type="submission" date="2018-05" db="EMBL/GenBank/DDBJ databases">
        <authorList>
            <person name="Lanie J.A."/>
            <person name="Ng W.-L."/>
            <person name="Kazmierczak K.M."/>
            <person name="Andrzejewski T.M."/>
            <person name="Davidsen T.M."/>
            <person name="Wayne K.J."/>
            <person name="Tettelin H."/>
            <person name="Glass J.I."/>
            <person name="Rusch D."/>
            <person name="Podicherti R."/>
            <person name="Tsui H.-C.T."/>
            <person name="Winkler M.E."/>
        </authorList>
    </citation>
    <scope>NUCLEOTIDE SEQUENCE</scope>
</reference>
<dbReference type="PROSITE" id="PS50045">
    <property type="entry name" value="SIGMA54_INTERACT_4"/>
    <property type="match status" value="1"/>
</dbReference>
<evidence type="ECO:0000256" key="4">
    <source>
        <dbReference type="ARBA" id="ARBA00023163"/>
    </source>
</evidence>
<dbReference type="AlphaFoldDB" id="A0A383ES96"/>
<accession>A0A383ES96</accession>
<feature type="non-terminal residue" evidence="6">
    <location>
        <position position="1"/>
    </location>
</feature>
<evidence type="ECO:0000259" key="5">
    <source>
        <dbReference type="PROSITE" id="PS50045"/>
    </source>
</evidence>
<dbReference type="InterPro" id="IPR002197">
    <property type="entry name" value="HTH_Fis"/>
</dbReference>
<proteinExistence type="predicted"/>
<feature type="domain" description="Sigma-54 factor interaction" evidence="5">
    <location>
        <begin position="1"/>
        <end position="36"/>
    </location>
</feature>
<evidence type="ECO:0000256" key="2">
    <source>
        <dbReference type="ARBA" id="ARBA00022840"/>
    </source>
</evidence>